<dbReference type="SUPFAM" id="SSF52172">
    <property type="entry name" value="CheY-like"/>
    <property type="match status" value="1"/>
</dbReference>
<sequence>MAGSSYVLLVEGDPGHEARVLAALRAGGFGNRVIVARDGIEALAFLSAEDGYPAPRPASQPAVVLLDPDLPRIDGLEVLRRIRAEVMTSLLPVVMFASDCTSEDIREAYRLGANSYVRKPRDEQEFERASTLIARYWLGLNEHPDDTTRF</sequence>
<comment type="caution">
    <text evidence="3">The sequence shown here is derived from an EMBL/GenBank/DDBJ whole genome shotgun (WGS) entry which is preliminary data.</text>
</comment>
<dbReference type="CDD" id="cd17557">
    <property type="entry name" value="REC_Rcp-like"/>
    <property type="match status" value="1"/>
</dbReference>
<dbReference type="EMBL" id="WTVR01000022">
    <property type="protein sequence ID" value="NMF89307.1"/>
    <property type="molecule type" value="Genomic_DNA"/>
</dbReference>
<dbReference type="Proteomes" id="UP000652074">
    <property type="component" value="Unassembled WGS sequence"/>
</dbReference>
<evidence type="ECO:0000313" key="4">
    <source>
        <dbReference type="Proteomes" id="UP000652074"/>
    </source>
</evidence>
<feature type="domain" description="Response regulatory" evidence="2">
    <location>
        <begin position="6"/>
        <end position="134"/>
    </location>
</feature>
<dbReference type="PROSITE" id="PS50110">
    <property type="entry name" value="RESPONSE_REGULATORY"/>
    <property type="match status" value="1"/>
</dbReference>
<evidence type="ECO:0000256" key="1">
    <source>
        <dbReference type="PROSITE-ProRule" id="PRU00169"/>
    </source>
</evidence>
<dbReference type="InterPro" id="IPR001789">
    <property type="entry name" value="Sig_transdc_resp-reg_receiver"/>
</dbReference>
<name>A0ABX1MW56_9RHOO</name>
<dbReference type="PANTHER" id="PTHR44520:SF1">
    <property type="entry name" value="TWO-COMPONENT SYSTEM REGULATORY PROTEIN"/>
    <property type="match status" value="1"/>
</dbReference>
<keyword evidence="1" id="KW-0597">Phosphoprotein</keyword>
<dbReference type="SMART" id="SM00448">
    <property type="entry name" value="REC"/>
    <property type="match status" value="1"/>
</dbReference>
<dbReference type="InterPro" id="IPR052893">
    <property type="entry name" value="TCS_response_regulator"/>
</dbReference>
<dbReference type="InterPro" id="IPR011006">
    <property type="entry name" value="CheY-like_superfamily"/>
</dbReference>
<reference evidence="3 4" key="1">
    <citation type="submission" date="2019-12" db="EMBL/GenBank/DDBJ databases">
        <title>Comparative genomics gives insights into the taxonomy of the Azoarcus-Aromatoleum group and reveals separate origins of nif in the plant-associated Azoarcus and non-plant-associated Aromatoleum sub-groups.</title>
        <authorList>
            <person name="Lafos M."/>
            <person name="Maluk M."/>
            <person name="Batista M."/>
            <person name="Junghare M."/>
            <person name="Carmona M."/>
            <person name="Faoro H."/>
            <person name="Cruz L.M."/>
            <person name="Battistoni F."/>
            <person name="De Souza E."/>
            <person name="Pedrosa F."/>
            <person name="Chen W.-M."/>
            <person name="Poole P.S."/>
            <person name="Dixon R.A."/>
            <person name="James E.K."/>
        </authorList>
    </citation>
    <scope>NUCLEOTIDE SEQUENCE [LARGE SCALE GENOMIC DNA]</scope>
    <source>
        <strain evidence="3 4">ToN1</strain>
    </source>
</reference>
<proteinExistence type="predicted"/>
<keyword evidence="4" id="KW-1185">Reference proteome</keyword>
<gene>
    <name evidence="3" type="ORF">GPA26_12575</name>
</gene>
<dbReference type="Gene3D" id="3.40.50.2300">
    <property type="match status" value="1"/>
</dbReference>
<evidence type="ECO:0000313" key="3">
    <source>
        <dbReference type="EMBL" id="NMF89307.1"/>
    </source>
</evidence>
<dbReference type="Pfam" id="PF00072">
    <property type="entry name" value="Response_reg"/>
    <property type="match status" value="1"/>
</dbReference>
<feature type="modified residue" description="4-aspartylphosphate" evidence="1">
    <location>
        <position position="67"/>
    </location>
</feature>
<organism evidence="3 4">
    <name type="scientific">Aromatoleum petrolei</name>
    <dbReference type="NCBI Taxonomy" id="76116"/>
    <lineage>
        <taxon>Bacteria</taxon>
        <taxon>Pseudomonadati</taxon>
        <taxon>Pseudomonadota</taxon>
        <taxon>Betaproteobacteria</taxon>
        <taxon>Rhodocyclales</taxon>
        <taxon>Rhodocyclaceae</taxon>
        <taxon>Aromatoleum</taxon>
    </lineage>
</organism>
<evidence type="ECO:0000259" key="2">
    <source>
        <dbReference type="PROSITE" id="PS50110"/>
    </source>
</evidence>
<accession>A0ABX1MW56</accession>
<dbReference type="PANTHER" id="PTHR44520">
    <property type="entry name" value="RESPONSE REGULATOR RCP1-RELATED"/>
    <property type="match status" value="1"/>
</dbReference>
<dbReference type="RefSeq" id="WP_169206682.1">
    <property type="nucleotide sequence ID" value="NZ_CP059560.1"/>
</dbReference>
<protein>
    <submittedName>
        <fullName evidence="3">Response regulator</fullName>
    </submittedName>
</protein>